<evidence type="ECO:0000313" key="2">
    <source>
        <dbReference type="EMBL" id="TNN84598.1"/>
    </source>
</evidence>
<reference evidence="2 3" key="1">
    <citation type="submission" date="2019-03" db="EMBL/GenBank/DDBJ databases">
        <title>First draft genome of Liparis tanakae, snailfish: a comprehensive survey of snailfish specific genes.</title>
        <authorList>
            <person name="Kim W."/>
            <person name="Song I."/>
            <person name="Jeong J.-H."/>
            <person name="Kim D."/>
            <person name="Kim S."/>
            <person name="Ryu S."/>
            <person name="Song J.Y."/>
            <person name="Lee S.K."/>
        </authorList>
    </citation>
    <scope>NUCLEOTIDE SEQUENCE [LARGE SCALE GENOMIC DNA]</scope>
    <source>
        <tissue evidence="2">Muscle</tissue>
    </source>
</reference>
<feature type="region of interest" description="Disordered" evidence="1">
    <location>
        <begin position="35"/>
        <end position="63"/>
    </location>
</feature>
<dbReference type="EMBL" id="SRLO01000025">
    <property type="protein sequence ID" value="TNN84598.1"/>
    <property type="molecule type" value="Genomic_DNA"/>
</dbReference>
<keyword evidence="3" id="KW-1185">Reference proteome</keyword>
<organism evidence="2 3">
    <name type="scientific">Liparis tanakae</name>
    <name type="common">Tanaka's snailfish</name>
    <dbReference type="NCBI Taxonomy" id="230148"/>
    <lineage>
        <taxon>Eukaryota</taxon>
        <taxon>Metazoa</taxon>
        <taxon>Chordata</taxon>
        <taxon>Craniata</taxon>
        <taxon>Vertebrata</taxon>
        <taxon>Euteleostomi</taxon>
        <taxon>Actinopterygii</taxon>
        <taxon>Neopterygii</taxon>
        <taxon>Teleostei</taxon>
        <taxon>Neoteleostei</taxon>
        <taxon>Acanthomorphata</taxon>
        <taxon>Eupercaria</taxon>
        <taxon>Perciformes</taxon>
        <taxon>Cottioidei</taxon>
        <taxon>Cottales</taxon>
        <taxon>Liparidae</taxon>
        <taxon>Liparis</taxon>
    </lineage>
</organism>
<dbReference type="AlphaFoldDB" id="A0A4Z2J4I1"/>
<proteinExistence type="predicted"/>
<evidence type="ECO:0000256" key="1">
    <source>
        <dbReference type="SAM" id="MobiDB-lite"/>
    </source>
</evidence>
<evidence type="ECO:0000313" key="3">
    <source>
        <dbReference type="Proteomes" id="UP000314294"/>
    </source>
</evidence>
<gene>
    <name evidence="2" type="ORF">EYF80_005013</name>
</gene>
<comment type="caution">
    <text evidence="2">The sequence shown here is derived from an EMBL/GenBank/DDBJ whole genome shotgun (WGS) entry which is preliminary data.</text>
</comment>
<name>A0A4Z2J4I1_9TELE</name>
<dbReference type="Proteomes" id="UP000314294">
    <property type="component" value="Unassembled WGS sequence"/>
</dbReference>
<protein>
    <submittedName>
        <fullName evidence="2">Uncharacterized protein</fullName>
    </submittedName>
</protein>
<sequence>MSQRLASESRAAPADDVMDPGYRVSKFLSLLKDEGACGGTEAGEKLAGEGDEFPAPLPPAAPP</sequence>
<accession>A0A4Z2J4I1</accession>